<organism evidence="1 2">
    <name type="scientific">Phlebia brevispora</name>
    <dbReference type="NCBI Taxonomy" id="194682"/>
    <lineage>
        <taxon>Eukaryota</taxon>
        <taxon>Fungi</taxon>
        <taxon>Dikarya</taxon>
        <taxon>Basidiomycota</taxon>
        <taxon>Agaricomycotina</taxon>
        <taxon>Agaricomycetes</taxon>
        <taxon>Polyporales</taxon>
        <taxon>Meruliaceae</taxon>
        <taxon>Phlebia</taxon>
    </lineage>
</organism>
<accession>A0ACC1T335</accession>
<comment type="caution">
    <text evidence="1">The sequence shown here is derived from an EMBL/GenBank/DDBJ whole genome shotgun (WGS) entry which is preliminary data.</text>
</comment>
<keyword evidence="2" id="KW-1185">Reference proteome</keyword>
<protein>
    <submittedName>
        <fullName evidence="1">Uncharacterized protein</fullName>
    </submittedName>
</protein>
<dbReference type="Proteomes" id="UP001148662">
    <property type="component" value="Unassembled WGS sequence"/>
</dbReference>
<name>A0ACC1T335_9APHY</name>
<evidence type="ECO:0000313" key="1">
    <source>
        <dbReference type="EMBL" id="KAJ3552059.1"/>
    </source>
</evidence>
<proteinExistence type="predicted"/>
<sequence>MAAPVAKIRPFVKDEDNKVVLFALGKAHMEGLAAANRKGTLHHLKPSQLTLTRVGYNRPSFEERTQQVLHGLDLVDLENYYLHRSPASGLWILELGSKFVGVIAIDASLDSLSEETTISIAKAGKPKTKTNKSKEATSDVASIRHFYVQEEYRKVFIQDDLLEYALEQTFSHRAVKSVRATESAVTPWVGQALRKQGFEIDEVVGEARYAALANPFEGLVEEALGGAEEKEGPAMMIYTRFR</sequence>
<reference evidence="1" key="1">
    <citation type="submission" date="2022-07" db="EMBL/GenBank/DDBJ databases">
        <title>Genome Sequence of Phlebia brevispora.</title>
        <authorList>
            <person name="Buettner E."/>
        </authorList>
    </citation>
    <scope>NUCLEOTIDE SEQUENCE</scope>
    <source>
        <strain evidence="1">MPL23</strain>
    </source>
</reference>
<gene>
    <name evidence="1" type="ORF">NM688_g4356</name>
</gene>
<evidence type="ECO:0000313" key="2">
    <source>
        <dbReference type="Proteomes" id="UP001148662"/>
    </source>
</evidence>
<dbReference type="EMBL" id="JANHOG010000711">
    <property type="protein sequence ID" value="KAJ3552059.1"/>
    <property type="molecule type" value="Genomic_DNA"/>
</dbReference>